<dbReference type="SUPFAM" id="SSF103473">
    <property type="entry name" value="MFS general substrate transporter"/>
    <property type="match status" value="1"/>
</dbReference>
<sequence length="438" mass="46036">MSRVYFNASPLLLGMFLLMIGNGLQGTALGVRGGIEGFGNLAMGFVMSGYFLGFLFGAHLTPWLLRRVGHVRVFAAMASLMSAAMVLYAALVDPIAWLLMRILVGFCMSSCYIVAESWLNDSTDNAHRGQVLSAYLIVQMMGIVLAQSLLNLADPAGYDLFVLMAVSVSVAVVPILLSATPVPVFETTKRMSLGALYRTSPLGVVGTVALGGVFACLFGMGAVYATEMGLSNERISIFIGAIYVGGMLLQYPIGWLSDRMERRLLIISCTAIGAAASMVALISGGNFTVLVAAAFVIGGMANPLYSLLIAHTNDFLEHDEMASAAGGLIMLNGLGAVGTPILVGYVMEIAGPASFMIFVGGILGGIALYALYRSTVRPSTPVDETVPIAPMAMVSGPVAGSYAQEIVAEQAEAEALARAEEEEEAAEPRTVAERRDGG</sequence>
<evidence type="ECO:0000256" key="6">
    <source>
        <dbReference type="SAM" id="Phobius"/>
    </source>
</evidence>
<dbReference type="InterPro" id="IPR047200">
    <property type="entry name" value="MFS_YcaD-like"/>
</dbReference>
<dbReference type="Proteomes" id="UP001239909">
    <property type="component" value="Unassembled WGS sequence"/>
</dbReference>
<feature type="transmembrane region" description="Helical" evidence="6">
    <location>
        <begin position="131"/>
        <end position="150"/>
    </location>
</feature>
<evidence type="ECO:0000256" key="2">
    <source>
        <dbReference type="ARBA" id="ARBA00022692"/>
    </source>
</evidence>
<comment type="caution">
    <text evidence="8">The sequence shown here is derived from an EMBL/GenBank/DDBJ whole genome shotgun (WGS) entry which is preliminary data.</text>
</comment>
<keyword evidence="3 6" id="KW-1133">Transmembrane helix</keyword>
<dbReference type="PANTHER" id="PTHR23521:SF3">
    <property type="entry name" value="MFS TRANSPORTER"/>
    <property type="match status" value="1"/>
</dbReference>
<feature type="compositionally biased region" description="Basic and acidic residues" evidence="5">
    <location>
        <begin position="426"/>
        <end position="438"/>
    </location>
</feature>
<evidence type="ECO:0000259" key="7">
    <source>
        <dbReference type="PROSITE" id="PS50850"/>
    </source>
</evidence>
<dbReference type="Pfam" id="PF07690">
    <property type="entry name" value="MFS_1"/>
    <property type="match status" value="1"/>
</dbReference>
<keyword evidence="2 6" id="KW-0812">Transmembrane</keyword>
<feature type="region of interest" description="Disordered" evidence="5">
    <location>
        <begin position="413"/>
        <end position="438"/>
    </location>
</feature>
<feature type="domain" description="Major facilitator superfamily (MFS) profile" evidence="7">
    <location>
        <begin position="7"/>
        <end position="377"/>
    </location>
</feature>
<feature type="transmembrane region" description="Helical" evidence="6">
    <location>
        <begin position="264"/>
        <end position="283"/>
    </location>
</feature>
<dbReference type="PROSITE" id="PS50850">
    <property type="entry name" value="MFS"/>
    <property type="match status" value="1"/>
</dbReference>
<evidence type="ECO:0000313" key="9">
    <source>
        <dbReference type="Proteomes" id="UP001239909"/>
    </source>
</evidence>
<evidence type="ECO:0000256" key="3">
    <source>
        <dbReference type="ARBA" id="ARBA00022989"/>
    </source>
</evidence>
<feature type="transmembrane region" description="Helical" evidence="6">
    <location>
        <begin position="353"/>
        <end position="372"/>
    </location>
</feature>
<dbReference type="InterPro" id="IPR020846">
    <property type="entry name" value="MFS_dom"/>
</dbReference>
<feature type="transmembrane region" description="Helical" evidence="6">
    <location>
        <begin position="237"/>
        <end position="257"/>
    </location>
</feature>
<feature type="transmembrane region" description="Helical" evidence="6">
    <location>
        <begin position="162"/>
        <end position="182"/>
    </location>
</feature>
<keyword evidence="4 6" id="KW-0472">Membrane</keyword>
<feature type="transmembrane region" description="Helical" evidence="6">
    <location>
        <begin position="73"/>
        <end position="92"/>
    </location>
</feature>
<name>A0ABQ6LNQ2_9RHOB</name>
<dbReference type="PANTHER" id="PTHR23521">
    <property type="entry name" value="TRANSPORTER MFS SUPERFAMILY"/>
    <property type="match status" value="1"/>
</dbReference>
<dbReference type="Gene3D" id="1.20.1250.20">
    <property type="entry name" value="MFS general substrate transporter like domains"/>
    <property type="match status" value="2"/>
</dbReference>
<dbReference type="RefSeq" id="WP_285672129.1">
    <property type="nucleotide sequence ID" value="NZ_BSYI01000018.1"/>
</dbReference>
<feature type="transmembrane region" description="Helical" evidence="6">
    <location>
        <begin position="289"/>
        <end position="310"/>
    </location>
</feature>
<dbReference type="EMBL" id="BSYI01000018">
    <property type="protein sequence ID" value="GMG83332.1"/>
    <property type="molecule type" value="Genomic_DNA"/>
</dbReference>
<dbReference type="InterPro" id="IPR005828">
    <property type="entry name" value="MFS_sugar_transport-like"/>
</dbReference>
<dbReference type="CDD" id="cd17477">
    <property type="entry name" value="MFS_YcaD_like"/>
    <property type="match status" value="1"/>
</dbReference>
<feature type="transmembrane region" description="Helical" evidence="6">
    <location>
        <begin position="322"/>
        <end position="347"/>
    </location>
</feature>
<evidence type="ECO:0000313" key="8">
    <source>
        <dbReference type="EMBL" id="GMG83332.1"/>
    </source>
</evidence>
<keyword evidence="9" id="KW-1185">Reference proteome</keyword>
<reference evidence="8 9" key="1">
    <citation type="submission" date="2023-04" db="EMBL/GenBank/DDBJ databases">
        <title>Marinoamorphus aggregata gen. nov., sp. Nov., isolate from tissue of brittle star Ophioplocus japonicus.</title>
        <authorList>
            <person name="Kawano K."/>
            <person name="Sawayama S."/>
            <person name="Nakagawa S."/>
        </authorList>
    </citation>
    <scope>NUCLEOTIDE SEQUENCE [LARGE SCALE GENOMIC DNA]</scope>
    <source>
        <strain evidence="8 9">NKW23</strain>
    </source>
</reference>
<feature type="transmembrane region" description="Helical" evidence="6">
    <location>
        <begin position="202"/>
        <end position="225"/>
    </location>
</feature>
<organism evidence="8 9">
    <name type="scientific">Paralimibaculum aggregatum</name>
    <dbReference type="NCBI Taxonomy" id="3036245"/>
    <lineage>
        <taxon>Bacteria</taxon>
        <taxon>Pseudomonadati</taxon>
        <taxon>Pseudomonadota</taxon>
        <taxon>Alphaproteobacteria</taxon>
        <taxon>Rhodobacterales</taxon>
        <taxon>Paracoccaceae</taxon>
        <taxon>Paralimibaculum</taxon>
    </lineage>
</organism>
<accession>A0ABQ6LNQ2</accession>
<evidence type="ECO:0000256" key="5">
    <source>
        <dbReference type="SAM" id="MobiDB-lite"/>
    </source>
</evidence>
<protein>
    <submittedName>
        <fullName evidence="8">MFS transporter</fullName>
    </submittedName>
</protein>
<proteinExistence type="predicted"/>
<evidence type="ECO:0000256" key="4">
    <source>
        <dbReference type="ARBA" id="ARBA00023136"/>
    </source>
</evidence>
<feature type="transmembrane region" description="Helical" evidence="6">
    <location>
        <begin position="40"/>
        <end position="61"/>
    </location>
</feature>
<evidence type="ECO:0000256" key="1">
    <source>
        <dbReference type="ARBA" id="ARBA00004370"/>
    </source>
</evidence>
<dbReference type="InterPro" id="IPR036259">
    <property type="entry name" value="MFS_trans_sf"/>
</dbReference>
<comment type="subcellular location">
    <subcellularLocation>
        <location evidence="1">Membrane</location>
    </subcellularLocation>
</comment>
<dbReference type="InterPro" id="IPR011701">
    <property type="entry name" value="MFS"/>
</dbReference>
<feature type="transmembrane region" description="Helical" evidence="6">
    <location>
        <begin position="98"/>
        <end position="119"/>
    </location>
</feature>
<gene>
    <name evidence="8" type="ORF">LNKW23_25450</name>
</gene>
<dbReference type="Pfam" id="PF00083">
    <property type="entry name" value="Sugar_tr"/>
    <property type="match status" value="1"/>
</dbReference>